<dbReference type="PANTHER" id="PTHR14096:SF64">
    <property type="match status" value="1"/>
</dbReference>
<organism evidence="3 4">
    <name type="scientific">Scleropages formosus</name>
    <name type="common">Asian bonytongue</name>
    <name type="synonym">Osteoglossum formosum</name>
    <dbReference type="NCBI Taxonomy" id="113540"/>
    <lineage>
        <taxon>Eukaryota</taxon>
        <taxon>Metazoa</taxon>
        <taxon>Chordata</taxon>
        <taxon>Craniata</taxon>
        <taxon>Vertebrata</taxon>
        <taxon>Euteleostomi</taxon>
        <taxon>Actinopterygii</taxon>
        <taxon>Neopterygii</taxon>
        <taxon>Teleostei</taxon>
        <taxon>Osteoglossocephala</taxon>
        <taxon>Osteoglossomorpha</taxon>
        <taxon>Osteoglossiformes</taxon>
        <taxon>Osteoglossidae</taxon>
        <taxon>Scleropages</taxon>
    </lineage>
</organism>
<evidence type="ECO:0000256" key="1">
    <source>
        <dbReference type="ARBA" id="ARBA00010090"/>
    </source>
</evidence>
<gene>
    <name evidence="3" type="primary">LOC108940849</name>
</gene>
<feature type="region of interest" description="Disordered" evidence="2">
    <location>
        <begin position="1"/>
        <end position="28"/>
    </location>
</feature>
<reference evidence="3" key="3">
    <citation type="submission" date="2025-09" db="UniProtKB">
        <authorList>
            <consortium name="Ensembl"/>
        </authorList>
    </citation>
    <scope>IDENTIFICATION</scope>
</reference>
<reference evidence="3 4" key="1">
    <citation type="submission" date="2019-04" db="EMBL/GenBank/DDBJ databases">
        <authorList>
            <consortium name="Wellcome Sanger Institute Data Sharing"/>
        </authorList>
    </citation>
    <scope>NUCLEOTIDE SEQUENCE [LARGE SCALE GENOMIC DNA]</scope>
</reference>
<keyword evidence="4" id="KW-1185">Reference proteome</keyword>
<comment type="similarity">
    <text evidence="1">Belongs to the apolipoprotein L family.</text>
</comment>
<dbReference type="PANTHER" id="PTHR14096">
    <property type="entry name" value="APOLIPOPROTEIN L"/>
    <property type="match status" value="1"/>
</dbReference>
<dbReference type="Pfam" id="PF05461">
    <property type="entry name" value="ApoL"/>
    <property type="match status" value="1"/>
</dbReference>
<reference evidence="3" key="2">
    <citation type="submission" date="2025-08" db="UniProtKB">
        <authorList>
            <consortium name="Ensembl"/>
        </authorList>
    </citation>
    <scope>IDENTIFICATION</scope>
</reference>
<evidence type="ECO:0000256" key="2">
    <source>
        <dbReference type="SAM" id="MobiDB-lite"/>
    </source>
</evidence>
<dbReference type="GO" id="GO:0008289">
    <property type="term" value="F:lipid binding"/>
    <property type="evidence" value="ECO:0007669"/>
    <property type="project" value="InterPro"/>
</dbReference>
<feature type="compositionally biased region" description="Basic and acidic residues" evidence="2">
    <location>
        <begin position="630"/>
        <end position="643"/>
    </location>
</feature>
<feature type="region of interest" description="Disordered" evidence="2">
    <location>
        <begin position="786"/>
        <end position="818"/>
    </location>
</feature>
<dbReference type="GO" id="GO:0042157">
    <property type="term" value="P:lipoprotein metabolic process"/>
    <property type="evidence" value="ECO:0007669"/>
    <property type="project" value="InterPro"/>
</dbReference>
<dbReference type="GO" id="GO:0016020">
    <property type="term" value="C:membrane"/>
    <property type="evidence" value="ECO:0007669"/>
    <property type="project" value="TreeGrafter"/>
</dbReference>
<dbReference type="Proteomes" id="UP000694397">
    <property type="component" value="Chromosome 11"/>
</dbReference>
<protein>
    <submittedName>
        <fullName evidence="3">Uncharacterized LOC108940849</fullName>
    </submittedName>
</protein>
<dbReference type="Ensembl" id="ENSSFOT00015020222.2">
    <property type="protein sequence ID" value="ENSSFOP00015019992.2"/>
    <property type="gene ID" value="ENSSFOG00015012859.2"/>
</dbReference>
<feature type="compositionally biased region" description="Basic and acidic residues" evidence="2">
    <location>
        <begin position="891"/>
        <end position="902"/>
    </location>
</feature>
<dbReference type="GO" id="GO:0005576">
    <property type="term" value="C:extracellular region"/>
    <property type="evidence" value="ECO:0007669"/>
    <property type="project" value="InterPro"/>
</dbReference>
<accession>A0A8C9RWQ7</accession>
<feature type="compositionally biased region" description="Basic and acidic residues" evidence="2">
    <location>
        <begin position="594"/>
        <end position="612"/>
    </location>
</feature>
<proteinExistence type="inferred from homology"/>
<evidence type="ECO:0000313" key="4">
    <source>
        <dbReference type="Proteomes" id="UP000694397"/>
    </source>
</evidence>
<feature type="compositionally biased region" description="Basic and acidic residues" evidence="2">
    <location>
        <begin position="1"/>
        <end position="15"/>
    </location>
</feature>
<dbReference type="GeneTree" id="ENSGT01030000234599"/>
<evidence type="ECO:0000313" key="3">
    <source>
        <dbReference type="Ensembl" id="ENSSFOP00015019992.2"/>
    </source>
</evidence>
<feature type="region of interest" description="Disordered" evidence="2">
    <location>
        <begin position="594"/>
        <end position="654"/>
    </location>
</feature>
<dbReference type="AlphaFoldDB" id="A0A8C9RWQ7"/>
<feature type="compositionally biased region" description="Basic and acidic residues" evidence="2">
    <location>
        <begin position="795"/>
        <end position="817"/>
    </location>
</feature>
<name>A0A8C9RWQ7_SCLFO</name>
<sequence>MDKMLLEGDTERHEEEEFEDSENSQGVERVHVMLRKASRIPIRGRRKVRNSYSKQDFSKPTPLYKEPDVLKAMPPDMKTDIFQAPPTNLEPDIFQAPDLHQNRNPFQSSLMDTKPDVIRESSSVIKPDIFQVNPSDLKEDIFHAPPSDLKRNIFRVTPSNLKSNVFQSKPSNQHPDLFQATSADANPDIFLTSPSIPNNIQVTPLDMKGDIFQSPPSNLKPNPFQARPSTLKPDIFQITPCNQNSDSFQATCLDPEPNVFLPSPSNLKPDIFQSTPSNLKTDIFQTLSSDLNPNTFPSTPLDLKLDVSQVIDSNQNPEPFQATSLDPKTDIFWASPSNLKPDIFQVTPSNTKQNIFQPSTSNPMADLFQASLSDLKTNTTQATTLSTKLDIIQATFSNQNAVPLLAPTLDPKRDICSAKPSDLKPEIFQAISSDLKEDIFQPMPSDLKSDTLKDNALDMKSDVRSSDKKYNPFETTQNDLKQDLFKARPSDLEDVFRSPSPDLKKGIFQDSPIYAKQNGHTSSTQHAFSPLPHQDSKAKAIEEDDYPVFENILLIGQEKCVEDWPEDSPVLNPDWKPPGRYRLRRESLRVTMEKENGKEDFADNGHEKDGKMKKGRRFSVTLGYRRGSKSKYENPNSERRKSQENFLDDNGDINTSCRGSKENFLDEIKYGGVNTSRRASKENYLDDNGDINTSRRGSKENYLDEIKYGALSTSRRASKENYLDDNGDINTSRRGSKENYLDEIKYGGLSTSRRASKENYLDEIKYGGLSTSRRASKENYLDEIKYGGHSTSRRGSKENYLDDGDIHSSRRGSKENYLDEATCGSLNKPRRDSKFLEEYSETKPEFLREGAGEGEENNITQHKKGKKIKIPFLQPRGSKENILDVTKCDDLSGTRRDSKSIPEPEENLPGATCADYHLSEAAEAEWLSAQEDMMRCKHPEAEEIQEKEADTDSLMDWWNSVELWDEFPSDVKEDLTEEEEAKILVMLAEKVQKGIRVFNKVFIERAEGLWKHIITLGAIADNTCSVHKKARIANITGGTTTAVGGVAAITGLALVPITFGASLIVTAVGVGVAAAGGLASASAAISDNVNNSMDRKKVEHVVEDYEAKMADVSKCLKFISDGLEKMRIRSEKRSTWIFHPDWETRRAVQIASLGEGEVAQAVRVVNMIYGQLGSLFQGMKSFYGVHDAREIKKGAKKEFAAKVRDVAQHLQDGLMELYEIREQLQDAVGYI</sequence>
<dbReference type="GO" id="GO:0006869">
    <property type="term" value="P:lipid transport"/>
    <property type="evidence" value="ECO:0007669"/>
    <property type="project" value="InterPro"/>
</dbReference>
<feature type="region of interest" description="Disordered" evidence="2">
    <location>
        <begin position="45"/>
        <end position="68"/>
    </location>
</feature>
<feature type="region of interest" description="Disordered" evidence="2">
    <location>
        <begin position="891"/>
        <end position="910"/>
    </location>
</feature>
<dbReference type="InterPro" id="IPR008405">
    <property type="entry name" value="ApoL"/>
</dbReference>